<dbReference type="InterPro" id="IPR011498">
    <property type="entry name" value="Kelch_2"/>
</dbReference>
<evidence type="ECO:0000313" key="1">
    <source>
        <dbReference type="EMBL" id="CAB1415357.1"/>
    </source>
</evidence>
<dbReference type="Proteomes" id="UP001153269">
    <property type="component" value="Unassembled WGS sequence"/>
</dbReference>
<dbReference type="Pfam" id="PF07646">
    <property type="entry name" value="Kelch_2"/>
    <property type="match status" value="1"/>
</dbReference>
<protein>
    <submittedName>
        <fullName evidence="1">Uncharacterized protein</fullName>
    </submittedName>
</protein>
<dbReference type="EMBL" id="CADEAL010000153">
    <property type="protein sequence ID" value="CAB1415357.1"/>
    <property type="molecule type" value="Genomic_DNA"/>
</dbReference>
<dbReference type="Gene3D" id="2.120.10.80">
    <property type="entry name" value="Kelch-type beta propeller"/>
    <property type="match status" value="1"/>
</dbReference>
<evidence type="ECO:0000313" key="2">
    <source>
        <dbReference type="Proteomes" id="UP001153269"/>
    </source>
</evidence>
<accession>A0A9N7TLU9</accession>
<dbReference type="SUPFAM" id="SSF117281">
    <property type="entry name" value="Kelch motif"/>
    <property type="match status" value="1"/>
</dbReference>
<proteinExistence type="predicted"/>
<organism evidence="1 2">
    <name type="scientific">Pleuronectes platessa</name>
    <name type="common">European plaice</name>
    <dbReference type="NCBI Taxonomy" id="8262"/>
    <lineage>
        <taxon>Eukaryota</taxon>
        <taxon>Metazoa</taxon>
        <taxon>Chordata</taxon>
        <taxon>Craniata</taxon>
        <taxon>Vertebrata</taxon>
        <taxon>Euteleostomi</taxon>
        <taxon>Actinopterygii</taxon>
        <taxon>Neopterygii</taxon>
        <taxon>Teleostei</taxon>
        <taxon>Neoteleostei</taxon>
        <taxon>Acanthomorphata</taxon>
        <taxon>Carangaria</taxon>
        <taxon>Pleuronectiformes</taxon>
        <taxon>Pleuronectoidei</taxon>
        <taxon>Pleuronectidae</taxon>
        <taxon>Pleuronectes</taxon>
    </lineage>
</organism>
<dbReference type="AlphaFoldDB" id="A0A9N7TLU9"/>
<dbReference type="InterPro" id="IPR015915">
    <property type="entry name" value="Kelch-typ_b-propeller"/>
</dbReference>
<gene>
    <name evidence="1" type="ORF">PLEPLA_LOCUS3073</name>
</gene>
<sequence>MGGIGCEGVDRGQSRHCLDAVEIYNADGDYWRDGPPLPCAQLSLRTNACNAGVVGGKIYVCGYYKGADRHDDITKEILELDPCEKRWSVVARQVLMHDNYDVCLVANLNPRGLMAPSADLVKL</sequence>
<name>A0A9N7TLU9_PLEPL</name>
<reference evidence="1" key="1">
    <citation type="submission" date="2020-03" db="EMBL/GenBank/DDBJ databases">
        <authorList>
            <person name="Weist P."/>
        </authorList>
    </citation>
    <scope>NUCLEOTIDE SEQUENCE</scope>
</reference>
<keyword evidence="2" id="KW-1185">Reference proteome</keyword>
<comment type="caution">
    <text evidence="1">The sequence shown here is derived from an EMBL/GenBank/DDBJ whole genome shotgun (WGS) entry which is preliminary data.</text>
</comment>